<dbReference type="PANTHER" id="PTHR48100">
    <property type="entry name" value="BROAD-SPECIFICITY PHOSPHATASE YOR283W-RELATED"/>
    <property type="match status" value="1"/>
</dbReference>
<keyword evidence="4" id="KW-1185">Reference proteome</keyword>
<feature type="active site" description="Proton donor/acceptor" evidence="1">
    <location>
        <position position="86"/>
    </location>
</feature>
<dbReference type="GO" id="GO:0004619">
    <property type="term" value="F:phosphoglycerate mutase activity"/>
    <property type="evidence" value="ECO:0007669"/>
    <property type="project" value="UniProtKB-EC"/>
</dbReference>
<dbReference type="RefSeq" id="WP_179663032.1">
    <property type="nucleotide sequence ID" value="NZ_JACCBG010000001.1"/>
</dbReference>
<accession>A0A7Y9E4T6</accession>
<organism evidence="3 4">
    <name type="scientific">Nocardioides panaciterrulae</name>
    <dbReference type="NCBI Taxonomy" id="661492"/>
    <lineage>
        <taxon>Bacteria</taxon>
        <taxon>Bacillati</taxon>
        <taxon>Actinomycetota</taxon>
        <taxon>Actinomycetes</taxon>
        <taxon>Propionibacteriales</taxon>
        <taxon>Nocardioidaceae</taxon>
        <taxon>Nocardioides</taxon>
    </lineage>
</organism>
<proteinExistence type="predicted"/>
<dbReference type="EMBL" id="JACCBG010000001">
    <property type="protein sequence ID" value="NYD41261.1"/>
    <property type="molecule type" value="Genomic_DNA"/>
</dbReference>
<evidence type="ECO:0000256" key="1">
    <source>
        <dbReference type="PIRSR" id="PIRSR613078-1"/>
    </source>
</evidence>
<protein>
    <submittedName>
        <fullName evidence="3">Putative phosphoglycerate mutase</fullName>
        <ecNumber evidence="3">5.4.2.12</ecNumber>
    </submittedName>
</protein>
<gene>
    <name evidence="3" type="ORF">BJZ21_001344</name>
</gene>
<dbReference type="InterPro" id="IPR013078">
    <property type="entry name" value="His_Pase_superF_clade-1"/>
</dbReference>
<dbReference type="SUPFAM" id="SSF53254">
    <property type="entry name" value="Phosphoglycerate mutase-like"/>
    <property type="match status" value="1"/>
</dbReference>
<dbReference type="InterPro" id="IPR050275">
    <property type="entry name" value="PGM_Phosphatase"/>
</dbReference>
<feature type="binding site" evidence="2">
    <location>
        <position position="62"/>
    </location>
    <ligand>
        <name>substrate</name>
    </ligand>
</feature>
<comment type="caution">
    <text evidence="3">The sequence shown here is derived from an EMBL/GenBank/DDBJ whole genome shotgun (WGS) entry which is preliminary data.</text>
</comment>
<evidence type="ECO:0000313" key="3">
    <source>
        <dbReference type="EMBL" id="NYD41261.1"/>
    </source>
</evidence>
<dbReference type="SMART" id="SM00855">
    <property type="entry name" value="PGAM"/>
    <property type="match status" value="1"/>
</dbReference>
<dbReference type="GO" id="GO:0016791">
    <property type="term" value="F:phosphatase activity"/>
    <property type="evidence" value="ECO:0007669"/>
    <property type="project" value="TreeGrafter"/>
</dbReference>
<name>A0A7Y9E4T6_9ACTN</name>
<dbReference type="Gene3D" id="3.40.50.1240">
    <property type="entry name" value="Phosphoglycerate mutase-like"/>
    <property type="match status" value="1"/>
</dbReference>
<dbReference type="InterPro" id="IPR029033">
    <property type="entry name" value="His_PPase_superfam"/>
</dbReference>
<dbReference type="AlphaFoldDB" id="A0A7Y9E4T6"/>
<dbReference type="Pfam" id="PF00300">
    <property type="entry name" value="His_Phos_1"/>
    <property type="match status" value="1"/>
</dbReference>
<reference evidence="3 4" key="1">
    <citation type="submission" date="2020-07" db="EMBL/GenBank/DDBJ databases">
        <title>Sequencing the genomes of 1000 actinobacteria strains.</title>
        <authorList>
            <person name="Klenk H.-P."/>
        </authorList>
    </citation>
    <scope>NUCLEOTIDE SEQUENCE [LARGE SCALE GENOMIC DNA]</scope>
    <source>
        <strain evidence="3 4">DSM 21350</strain>
    </source>
</reference>
<evidence type="ECO:0000313" key="4">
    <source>
        <dbReference type="Proteomes" id="UP000535511"/>
    </source>
</evidence>
<evidence type="ECO:0000256" key="2">
    <source>
        <dbReference type="PIRSR" id="PIRSR613078-2"/>
    </source>
</evidence>
<feature type="active site" description="Tele-phosphohistidine intermediate" evidence="1">
    <location>
        <position position="15"/>
    </location>
</feature>
<keyword evidence="3" id="KW-0413">Isomerase</keyword>
<dbReference type="Proteomes" id="UP000535511">
    <property type="component" value="Unassembled WGS sequence"/>
</dbReference>
<dbReference type="PANTHER" id="PTHR48100:SF1">
    <property type="entry name" value="HISTIDINE PHOSPHATASE FAMILY PROTEIN-RELATED"/>
    <property type="match status" value="1"/>
</dbReference>
<sequence length="200" mass="21142">MSSLHCPARVLVARHGDAEYETDLCSDHGGSLTPLGRKQARELASSLAGERVARVWTSPLSRAVQTAEIVAGVLGTDVVVREGLREYSVGALAGTTVHEKGYFEGVFRAWVEGDESAAIEGGERISDVVARVEAVLGEIADEHRGETALVVSHGGAMLATLPQLAGLPRSRGWGVSLPNCAVLGFDADADGWRVTRWDGP</sequence>
<dbReference type="CDD" id="cd07067">
    <property type="entry name" value="HP_PGM_like"/>
    <property type="match status" value="1"/>
</dbReference>
<dbReference type="GO" id="GO:0005737">
    <property type="term" value="C:cytoplasm"/>
    <property type="evidence" value="ECO:0007669"/>
    <property type="project" value="TreeGrafter"/>
</dbReference>
<dbReference type="EC" id="5.4.2.12" evidence="3"/>